<feature type="compositionally biased region" description="Low complexity" evidence="1">
    <location>
        <begin position="22"/>
        <end position="43"/>
    </location>
</feature>
<protein>
    <submittedName>
        <fullName evidence="2">Uncharacterized protein</fullName>
    </submittedName>
</protein>
<gene>
    <name evidence="2" type="ORF">MUN79_22855</name>
</gene>
<dbReference type="KEGG" id="hcu:MUN79_22855"/>
<evidence type="ECO:0000313" key="3">
    <source>
        <dbReference type="Proteomes" id="UP000831796"/>
    </source>
</evidence>
<sequence>MNSTTKTLPILLALAGASCQSPDQPTAETDAPAAATEAAEPPTDQVTLTAEELQLAGIRTAVLTPRVLGEGLKVNGVLDVPPDQLVAVSAPLGALWKALRCCRAPGCARGRC</sequence>
<evidence type="ECO:0000256" key="1">
    <source>
        <dbReference type="SAM" id="MobiDB-lite"/>
    </source>
</evidence>
<keyword evidence="3" id="KW-1185">Reference proteome</keyword>
<feature type="region of interest" description="Disordered" evidence="1">
    <location>
        <begin position="19"/>
        <end position="43"/>
    </location>
</feature>
<name>A0A8T9Q4S0_9BACT</name>
<organism evidence="2 3">
    <name type="scientific">Hymenobacter cellulosilyticus</name>
    <dbReference type="NCBI Taxonomy" id="2932248"/>
    <lineage>
        <taxon>Bacteria</taxon>
        <taxon>Pseudomonadati</taxon>
        <taxon>Bacteroidota</taxon>
        <taxon>Cytophagia</taxon>
        <taxon>Cytophagales</taxon>
        <taxon>Hymenobacteraceae</taxon>
        <taxon>Hymenobacter</taxon>
    </lineage>
</organism>
<dbReference type="PROSITE" id="PS51257">
    <property type="entry name" value="PROKAR_LIPOPROTEIN"/>
    <property type="match status" value="1"/>
</dbReference>
<dbReference type="EMBL" id="CP095046">
    <property type="protein sequence ID" value="UOQ71431.1"/>
    <property type="molecule type" value="Genomic_DNA"/>
</dbReference>
<proteinExistence type="predicted"/>
<accession>A0A8T9Q4S0</accession>
<dbReference type="AlphaFoldDB" id="A0A8T9Q4S0"/>
<evidence type="ECO:0000313" key="2">
    <source>
        <dbReference type="EMBL" id="UOQ71431.1"/>
    </source>
</evidence>
<dbReference type="RefSeq" id="WP_244674838.1">
    <property type="nucleotide sequence ID" value="NZ_CP095046.1"/>
</dbReference>
<reference evidence="2" key="1">
    <citation type="submission" date="2022-04" db="EMBL/GenBank/DDBJ databases">
        <title>Hymenobacter sp. isolated from the air.</title>
        <authorList>
            <person name="Won M."/>
            <person name="Lee C.-M."/>
            <person name="Woen H.-Y."/>
            <person name="Kwon S.-W."/>
        </authorList>
    </citation>
    <scope>NUCLEOTIDE SEQUENCE</scope>
    <source>
        <strain evidence="2">5116S-3</strain>
    </source>
</reference>
<dbReference type="Proteomes" id="UP000831796">
    <property type="component" value="Chromosome"/>
</dbReference>